<gene>
    <name evidence="1" type="ORF">BpHYR1_009083</name>
</gene>
<organism evidence="1 2">
    <name type="scientific">Brachionus plicatilis</name>
    <name type="common">Marine rotifer</name>
    <name type="synonym">Brachionus muelleri</name>
    <dbReference type="NCBI Taxonomy" id="10195"/>
    <lineage>
        <taxon>Eukaryota</taxon>
        <taxon>Metazoa</taxon>
        <taxon>Spiralia</taxon>
        <taxon>Gnathifera</taxon>
        <taxon>Rotifera</taxon>
        <taxon>Eurotatoria</taxon>
        <taxon>Monogononta</taxon>
        <taxon>Pseudotrocha</taxon>
        <taxon>Ploima</taxon>
        <taxon>Brachionidae</taxon>
        <taxon>Brachionus</taxon>
    </lineage>
</organism>
<dbReference type="AlphaFoldDB" id="A0A3M7QMD1"/>
<sequence length="63" mass="6762">MACSLAALIIELMEPVSSMLKAIVFPPSIPNNNLNFLSPILSIVQVVAPYCGLDDLALLFRSS</sequence>
<reference evidence="1 2" key="1">
    <citation type="journal article" date="2018" name="Sci. Rep.">
        <title>Genomic signatures of local adaptation to the degree of environmental predictability in rotifers.</title>
        <authorList>
            <person name="Franch-Gras L."/>
            <person name="Hahn C."/>
            <person name="Garcia-Roger E.M."/>
            <person name="Carmona M.J."/>
            <person name="Serra M."/>
            <person name="Gomez A."/>
        </authorList>
    </citation>
    <scope>NUCLEOTIDE SEQUENCE [LARGE SCALE GENOMIC DNA]</scope>
    <source>
        <strain evidence="1">HYR1</strain>
    </source>
</reference>
<proteinExistence type="predicted"/>
<accession>A0A3M7QMD1</accession>
<evidence type="ECO:0000313" key="2">
    <source>
        <dbReference type="Proteomes" id="UP000276133"/>
    </source>
</evidence>
<dbReference type="EMBL" id="REGN01005653">
    <property type="protein sequence ID" value="RNA12597.1"/>
    <property type="molecule type" value="Genomic_DNA"/>
</dbReference>
<comment type="caution">
    <text evidence="1">The sequence shown here is derived from an EMBL/GenBank/DDBJ whole genome shotgun (WGS) entry which is preliminary data.</text>
</comment>
<name>A0A3M7QMD1_BRAPC</name>
<evidence type="ECO:0000313" key="1">
    <source>
        <dbReference type="EMBL" id="RNA12597.1"/>
    </source>
</evidence>
<protein>
    <submittedName>
        <fullName evidence="1">Uncharacterized protein</fullName>
    </submittedName>
</protein>
<keyword evidence="2" id="KW-1185">Reference proteome</keyword>
<dbReference type="Proteomes" id="UP000276133">
    <property type="component" value="Unassembled WGS sequence"/>
</dbReference>